<evidence type="ECO:0000313" key="2">
    <source>
        <dbReference type="EMBL" id="SFF02595.1"/>
    </source>
</evidence>
<dbReference type="Proteomes" id="UP000181942">
    <property type="component" value="Unassembled WGS sequence"/>
</dbReference>
<accession>A0A1I2FBH9</accession>
<evidence type="ECO:0000256" key="1">
    <source>
        <dbReference type="SAM" id="MobiDB-lite"/>
    </source>
</evidence>
<evidence type="ECO:0000313" key="3">
    <source>
        <dbReference type="Proteomes" id="UP000181942"/>
    </source>
</evidence>
<proteinExistence type="predicted"/>
<gene>
    <name evidence="2" type="ORF">SAMN02787118_103378</name>
</gene>
<dbReference type="AlphaFoldDB" id="A0A1I2FBH9"/>
<reference evidence="2 3" key="1">
    <citation type="submission" date="2016-10" db="EMBL/GenBank/DDBJ databases">
        <authorList>
            <person name="de Groot N.N."/>
        </authorList>
    </citation>
    <scope>NUCLEOTIDE SEQUENCE [LARGE SCALE GENOMIC DNA]</scope>
    <source>
        <strain evidence="2 3">OK461</strain>
    </source>
</reference>
<organism evidence="2 3">
    <name type="scientific">Streptomyces mirabilis</name>
    <dbReference type="NCBI Taxonomy" id="68239"/>
    <lineage>
        <taxon>Bacteria</taxon>
        <taxon>Bacillati</taxon>
        <taxon>Actinomycetota</taxon>
        <taxon>Actinomycetes</taxon>
        <taxon>Kitasatosporales</taxon>
        <taxon>Streptomycetaceae</taxon>
        <taxon>Streptomyces</taxon>
    </lineage>
</organism>
<protein>
    <submittedName>
        <fullName evidence="2">Uncharacterized protein</fullName>
    </submittedName>
</protein>
<name>A0A1I2FBH9_9ACTN</name>
<dbReference type="EMBL" id="FONR01000003">
    <property type="protein sequence ID" value="SFF02595.1"/>
    <property type="molecule type" value="Genomic_DNA"/>
</dbReference>
<dbReference type="NCBIfam" id="NF033521">
    <property type="entry name" value="lasso_leader_L3"/>
    <property type="match status" value="1"/>
</dbReference>
<sequence length="77" mass="8358">MGQLPHAGGTVRPVTSVTDHRPNKVGLTDPKREDIMSAIYEPPMLQEVGDFEELTKCLGVGSCNDFAGCGYAIVCFW</sequence>
<feature type="region of interest" description="Disordered" evidence="1">
    <location>
        <begin position="1"/>
        <end position="29"/>
    </location>
</feature>